<evidence type="ECO:0000256" key="2">
    <source>
        <dbReference type="ARBA" id="ARBA00023125"/>
    </source>
</evidence>
<evidence type="ECO:0000313" key="6">
    <source>
        <dbReference type="Proteomes" id="UP000185426"/>
    </source>
</evidence>
<reference evidence="5 6" key="1">
    <citation type="submission" date="2016-05" db="EMBL/GenBank/DDBJ databases">
        <title>Complete Genome and Methylome Analysis of Psychrotrophic Bacterial Isolates from Antarctic Lake Untersee.</title>
        <authorList>
            <person name="Fomenkov A."/>
            <person name="Akimov V.N."/>
            <person name="Vasilyeva L.V."/>
            <person name="Andersen D."/>
            <person name="Vincze T."/>
            <person name="Roberts R.J."/>
        </authorList>
    </citation>
    <scope>NUCLEOTIDE SEQUENCE [LARGE SCALE GENOMIC DNA]</scope>
    <source>
        <strain evidence="5 6">U14-5</strain>
    </source>
</reference>
<evidence type="ECO:0000259" key="4">
    <source>
        <dbReference type="PROSITE" id="PS50977"/>
    </source>
</evidence>
<evidence type="ECO:0000256" key="3">
    <source>
        <dbReference type="PROSITE-ProRule" id="PRU00335"/>
    </source>
</evidence>
<evidence type="ECO:0000256" key="1">
    <source>
        <dbReference type="ARBA" id="ARBA00022491"/>
    </source>
</evidence>
<protein>
    <submittedName>
        <fullName evidence="5">Transcriptional regulator</fullName>
    </submittedName>
</protein>
<sequence length="299" mass="34655">MVLPIRKGLKKMNEKQEEILRVSKKLFSQKGYMSVSMQSIADACKISKASIYKLFDSKEALLLELIKYNQRKMREISRIIHSETTLSKKEKFTKKIKLELEEFKENHKFLNMLSFEAFSQHSPIVIKHLRETRSIIMQRHRDIILSTYGESVAPYVWDLVIVLNGLMREFILMLAIEHKNIKLENAAEMIIGVMDRVSKKPCSIEPVLTDQLMDSYLFSSQDGYDEEKLVISYLTKIKQELHALSNGEEKDDLLSAYELLNQELSKDEPRTFLVSSLLDYLGKNSVLSQNVSQLKSIIL</sequence>
<evidence type="ECO:0000313" key="5">
    <source>
        <dbReference type="EMBL" id="APT46164.1"/>
    </source>
</evidence>
<gene>
    <name evidence="5" type="ORF">BSA145_09855</name>
</gene>
<name>A0A1L6ZI50_BACIA</name>
<organism evidence="5 6">
    <name type="scientific">Bacillus safensis</name>
    <dbReference type="NCBI Taxonomy" id="561879"/>
    <lineage>
        <taxon>Bacteria</taxon>
        <taxon>Bacillati</taxon>
        <taxon>Bacillota</taxon>
        <taxon>Bacilli</taxon>
        <taxon>Bacillales</taxon>
        <taxon>Bacillaceae</taxon>
        <taxon>Bacillus</taxon>
    </lineage>
</organism>
<dbReference type="PANTHER" id="PTHR43479">
    <property type="entry name" value="ACREF/ENVCD OPERON REPRESSOR-RELATED"/>
    <property type="match status" value="1"/>
</dbReference>
<dbReference type="InterPro" id="IPR050624">
    <property type="entry name" value="HTH-type_Tx_Regulator"/>
</dbReference>
<dbReference type="Gene3D" id="1.10.357.10">
    <property type="entry name" value="Tetracycline Repressor, domain 2"/>
    <property type="match status" value="1"/>
</dbReference>
<proteinExistence type="predicted"/>
<dbReference type="Pfam" id="PF00440">
    <property type="entry name" value="TetR_N"/>
    <property type="match status" value="1"/>
</dbReference>
<dbReference type="EMBL" id="CP015607">
    <property type="protein sequence ID" value="APT46164.1"/>
    <property type="molecule type" value="Genomic_DNA"/>
</dbReference>
<dbReference type="PANTHER" id="PTHR43479:SF22">
    <property type="entry name" value="TRANSCRIPTIONAL REGULATOR, TETR FAMILY"/>
    <property type="match status" value="1"/>
</dbReference>
<dbReference type="InterPro" id="IPR001647">
    <property type="entry name" value="HTH_TetR"/>
</dbReference>
<keyword evidence="2 3" id="KW-0238">DNA-binding</keyword>
<feature type="DNA-binding region" description="H-T-H motif" evidence="3">
    <location>
        <begin position="36"/>
        <end position="55"/>
    </location>
</feature>
<dbReference type="GO" id="GO:0003677">
    <property type="term" value="F:DNA binding"/>
    <property type="evidence" value="ECO:0007669"/>
    <property type="project" value="UniProtKB-UniRule"/>
</dbReference>
<feature type="domain" description="HTH tetR-type" evidence="4">
    <location>
        <begin position="13"/>
        <end position="73"/>
    </location>
</feature>
<dbReference type="AlphaFoldDB" id="A0A1L6ZI50"/>
<dbReference type="SUPFAM" id="SSF46689">
    <property type="entry name" value="Homeodomain-like"/>
    <property type="match status" value="1"/>
</dbReference>
<dbReference type="InterPro" id="IPR009057">
    <property type="entry name" value="Homeodomain-like_sf"/>
</dbReference>
<dbReference type="PROSITE" id="PS50977">
    <property type="entry name" value="HTH_TETR_2"/>
    <property type="match status" value="1"/>
</dbReference>
<dbReference type="Proteomes" id="UP000185426">
    <property type="component" value="Chromosome"/>
</dbReference>
<accession>A0A1L6ZI50</accession>
<keyword evidence="1" id="KW-0678">Repressor</keyword>
<dbReference type="PRINTS" id="PR00455">
    <property type="entry name" value="HTHTETR"/>
</dbReference>